<dbReference type="EMBL" id="VKHP01000298">
    <property type="protein sequence ID" value="NEV02012.1"/>
    <property type="molecule type" value="Genomic_DNA"/>
</dbReference>
<accession>A0A6P1BWS8</accession>
<protein>
    <submittedName>
        <fullName evidence="1">Uncharacterized protein</fullName>
    </submittedName>
</protein>
<dbReference type="AlphaFoldDB" id="A0A6P1BWS8"/>
<dbReference type="Proteomes" id="UP000468531">
    <property type="component" value="Unassembled WGS sequence"/>
</dbReference>
<name>A0A6P1BWS8_9BRAD</name>
<proteinExistence type="predicted"/>
<organism evidence="1 2">
    <name type="scientific">Bradyrhizobium uaiense</name>
    <dbReference type="NCBI Taxonomy" id="2594946"/>
    <lineage>
        <taxon>Bacteria</taxon>
        <taxon>Pseudomonadati</taxon>
        <taxon>Pseudomonadota</taxon>
        <taxon>Alphaproteobacteria</taxon>
        <taxon>Hyphomicrobiales</taxon>
        <taxon>Nitrobacteraceae</taxon>
        <taxon>Bradyrhizobium</taxon>
    </lineage>
</organism>
<evidence type="ECO:0000313" key="2">
    <source>
        <dbReference type="Proteomes" id="UP000468531"/>
    </source>
</evidence>
<comment type="caution">
    <text evidence="1">The sequence shown here is derived from an EMBL/GenBank/DDBJ whole genome shotgun (WGS) entry which is preliminary data.</text>
</comment>
<evidence type="ECO:0000313" key="1">
    <source>
        <dbReference type="EMBL" id="NEV02012.1"/>
    </source>
</evidence>
<dbReference type="RefSeq" id="WP_163161817.1">
    <property type="nucleotide sequence ID" value="NZ_VKHP01000298.1"/>
</dbReference>
<keyword evidence="2" id="KW-1185">Reference proteome</keyword>
<gene>
    <name evidence="1" type="ORF">FNJ47_41255</name>
</gene>
<sequence>MKPSAVQSGARTHDDWQLALGRKLMACFGSNFSALWVVPSTDNRQLIDEHTLQLQQIVLLRTGQVWPRSVDDDMPD</sequence>
<reference evidence="1 2" key="1">
    <citation type="journal article" date="2020" name="Arch. Microbiol.">
        <title>Bradyrhizobium uaiense sp. nov., a new highly efficient cowpea symbiont.</title>
        <authorList>
            <person name="Cabral Michel D."/>
            <person name="Azarias Guimaraes A."/>
            <person name="Martins da Costa E."/>
            <person name="Soares de Carvalho T."/>
            <person name="Balsanelli E."/>
            <person name="Willems A."/>
            <person name="Maltempi de Souza E."/>
            <person name="de Souza Moreira F.M."/>
        </authorList>
    </citation>
    <scope>NUCLEOTIDE SEQUENCE [LARGE SCALE GENOMIC DNA]</scope>
    <source>
        <strain evidence="1 2">UFLA 03-164</strain>
    </source>
</reference>